<dbReference type="PRINTS" id="PR00080">
    <property type="entry name" value="SDRFAMILY"/>
</dbReference>
<dbReference type="Gene3D" id="3.40.50.720">
    <property type="entry name" value="NAD(P)-binding Rossmann-like Domain"/>
    <property type="match status" value="1"/>
</dbReference>
<proteinExistence type="inferred from homology"/>
<dbReference type="Pfam" id="PF00106">
    <property type="entry name" value="adh_short"/>
    <property type="match status" value="1"/>
</dbReference>
<dbReference type="PANTHER" id="PTHR44147">
    <property type="entry name" value="DEHYDROGENASE/REDUCTASE SDR FAMILY MEMBER 1"/>
    <property type="match status" value="1"/>
</dbReference>
<dbReference type="InterPro" id="IPR002347">
    <property type="entry name" value="SDR_fam"/>
</dbReference>
<dbReference type="RefSeq" id="WP_261937150.1">
    <property type="nucleotide sequence ID" value="NZ_AP018818.1"/>
</dbReference>
<name>A0ABN5WGS4_9SPHN</name>
<dbReference type="PANTHER" id="PTHR44147:SF2">
    <property type="entry name" value="DEHYDROGENASE_REDUCTASE SDR FAMILY MEMBER 1"/>
    <property type="match status" value="1"/>
</dbReference>
<dbReference type="Proteomes" id="UP001059971">
    <property type="component" value="Chromosome 2"/>
</dbReference>
<organism evidence="2 3">
    <name type="scientific">Sphingomonas bisphenolicum</name>
    <dbReference type="NCBI Taxonomy" id="296544"/>
    <lineage>
        <taxon>Bacteria</taxon>
        <taxon>Pseudomonadati</taxon>
        <taxon>Pseudomonadota</taxon>
        <taxon>Alphaproteobacteria</taxon>
        <taxon>Sphingomonadales</taxon>
        <taxon>Sphingomonadaceae</taxon>
        <taxon>Sphingomonas</taxon>
    </lineage>
</organism>
<evidence type="ECO:0000256" key="1">
    <source>
        <dbReference type="RuleBase" id="RU000363"/>
    </source>
</evidence>
<gene>
    <name evidence="2" type="ORF">SBA_ch2_0320</name>
</gene>
<dbReference type="InterPro" id="IPR036291">
    <property type="entry name" value="NAD(P)-bd_dom_sf"/>
</dbReference>
<accession>A0ABN5WGS4</accession>
<keyword evidence="3" id="KW-1185">Reference proteome</keyword>
<evidence type="ECO:0000313" key="3">
    <source>
        <dbReference type="Proteomes" id="UP001059971"/>
    </source>
</evidence>
<dbReference type="PRINTS" id="PR00081">
    <property type="entry name" value="GDHRDH"/>
</dbReference>
<reference evidence="2" key="1">
    <citation type="submission" date="2018-07" db="EMBL/GenBank/DDBJ databases">
        <title>Complete genome sequence of Sphingomonas bisphenolicum strain AO1, a bisphenol A degradative bacterium isolated from Japanese farm field.</title>
        <authorList>
            <person name="Murakami M."/>
            <person name="Koh M."/>
            <person name="Koba S."/>
            <person name="Matsumura Y."/>
        </authorList>
    </citation>
    <scope>NUCLEOTIDE SEQUENCE</scope>
    <source>
        <strain evidence="2">AO1</strain>
    </source>
</reference>
<evidence type="ECO:0000313" key="2">
    <source>
        <dbReference type="EMBL" id="BBF71499.1"/>
    </source>
</evidence>
<comment type="similarity">
    <text evidence="1">Belongs to the short-chain dehydrogenases/reductases (SDR) family.</text>
</comment>
<sequence length="280" mass="29666">MSDRIVLVTGATRGLGRGMARGLASRGHVVAVTGRDQAQLAAVVEEIEQAGGKGIALLCDHRDDDAVERAFAHLAERTDGRLDLLVNNAAAVYGPELVAPGGFWEKPLRLADMIAVGLRSSYVAAYHAAPLMVAAGRGLIASISFYGAVSYFHGPAYGAAKAGTDKMTADMAVDLAPYGVSVVSFWPGFILTDAVKAMPPEMIPEELRAAMPHWETPEFSGLILDRLTQDPELPALSGQALIGAELGERYGIRDTDGKQPLSYRATMGAPTPFMPPVRHG</sequence>
<protein>
    <submittedName>
        <fullName evidence="2">Short-chain dehydrogenase</fullName>
    </submittedName>
</protein>
<dbReference type="EMBL" id="AP018818">
    <property type="protein sequence ID" value="BBF71499.1"/>
    <property type="molecule type" value="Genomic_DNA"/>
</dbReference>
<dbReference type="SUPFAM" id="SSF51735">
    <property type="entry name" value="NAD(P)-binding Rossmann-fold domains"/>
    <property type="match status" value="1"/>
</dbReference>